<dbReference type="AlphaFoldDB" id="A0A915CV79"/>
<dbReference type="PANTHER" id="PTHR11461">
    <property type="entry name" value="SERINE PROTEASE INHIBITOR, SERPIN"/>
    <property type="match status" value="1"/>
</dbReference>
<evidence type="ECO:0000256" key="1">
    <source>
        <dbReference type="ARBA" id="ARBA00009500"/>
    </source>
</evidence>
<dbReference type="GO" id="GO:0005615">
    <property type="term" value="C:extracellular space"/>
    <property type="evidence" value="ECO:0007669"/>
    <property type="project" value="InterPro"/>
</dbReference>
<dbReference type="WBParaSite" id="jg12970">
    <property type="protein sequence ID" value="jg12970"/>
    <property type="gene ID" value="jg12970"/>
</dbReference>
<dbReference type="PANTHER" id="PTHR11461:SF211">
    <property type="entry name" value="GH10112P-RELATED"/>
    <property type="match status" value="1"/>
</dbReference>
<dbReference type="Pfam" id="PF00079">
    <property type="entry name" value="Serpin"/>
    <property type="match status" value="1"/>
</dbReference>
<keyword evidence="3" id="KW-1185">Reference proteome</keyword>
<proteinExistence type="inferred from homology"/>
<evidence type="ECO:0000313" key="4">
    <source>
        <dbReference type="WBParaSite" id="jg12970"/>
    </source>
</evidence>
<evidence type="ECO:0000313" key="3">
    <source>
        <dbReference type="Proteomes" id="UP000887574"/>
    </source>
</evidence>
<dbReference type="InterPro" id="IPR036186">
    <property type="entry name" value="Serpin_sf"/>
</dbReference>
<dbReference type="GO" id="GO:0004867">
    <property type="term" value="F:serine-type endopeptidase inhibitor activity"/>
    <property type="evidence" value="ECO:0007669"/>
    <property type="project" value="InterPro"/>
</dbReference>
<dbReference type="InterPro" id="IPR023796">
    <property type="entry name" value="Serpin_dom"/>
</dbReference>
<accession>A0A915CV79</accession>
<organism evidence="3 4">
    <name type="scientific">Ditylenchus dipsaci</name>
    <dbReference type="NCBI Taxonomy" id="166011"/>
    <lineage>
        <taxon>Eukaryota</taxon>
        <taxon>Metazoa</taxon>
        <taxon>Ecdysozoa</taxon>
        <taxon>Nematoda</taxon>
        <taxon>Chromadorea</taxon>
        <taxon>Rhabditida</taxon>
        <taxon>Tylenchina</taxon>
        <taxon>Tylenchomorpha</taxon>
        <taxon>Sphaerularioidea</taxon>
        <taxon>Anguinidae</taxon>
        <taxon>Anguininae</taxon>
        <taxon>Ditylenchus</taxon>
    </lineage>
</organism>
<dbReference type="InterPro" id="IPR042185">
    <property type="entry name" value="Serpin_sf_2"/>
</dbReference>
<name>A0A915CV79_9BILA</name>
<dbReference type="SUPFAM" id="SSF56574">
    <property type="entry name" value="Serpins"/>
    <property type="match status" value="1"/>
</dbReference>
<comment type="similarity">
    <text evidence="1">Belongs to the serpin family.</text>
</comment>
<reference evidence="4" key="1">
    <citation type="submission" date="2022-11" db="UniProtKB">
        <authorList>
            <consortium name="WormBaseParasite"/>
        </authorList>
    </citation>
    <scope>IDENTIFICATION</scope>
</reference>
<dbReference type="Proteomes" id="UP000887574">
    <property type="component" value="Unplaced"/>
</dbReference>
<feature type="domain" description="Serpin" evidence="2">
    <location>
        <begin position="1"/>
        <end position="141"/>
    </location>
</feature>
<sequence length="148" mass="17006">MYILLPKQPEKLQEIIQQMSSERFEDIVRSNRPGMSHIDHDHLDSVDVKLPKFSIDSSVLKSADFSGLTVNPNELYLGQVVQRAIIEICEEECEEKGTWTIHPTRVKTRGDARLPQQHYFHANHPFIFFLAGNNRRIYMSGVVGGDQQ</sequence>
<dbReference type="InterPro" id="IPR000215">
    <property type="entry name" value="Serpin_fam"/>
</dbReference>
<dbReference type="Gene3D" id="2.30.39.10">
    <property type="entry name" value="Alpha-1-antitrypsin, domain 1"/>
    <property type="match status" value="1"/>
</dbReference>
<protein>
    <submittedName>
        <fullName evidence="4">Serpin domain-containing protein</fullName>
    </submittedName>
</protein>
<evidence type="ECO:0000259" key="2">
    <source>
        <dbReference type="Pfam" id="PF00079"/>
    </source>
</evidence>